<dbReference type="AlphaFoldDB" id="A0A453CSB7"/>
<name>A0A453CSB7_AEGTS</name>
<dbReference type="Gramene" id="AET2Gv20946100.46">
    <property type="protein sequence ID" value="AET2Gv20946100.46"/>
    <property type="gene ID" value="AET2Gv20946100"/>
</dbReference>
<dbReference type="InterPro" id="IPR004252">
    <property type="entry name" value="Probable_transposase_24"/>
</dbReference>
<reference evidence="2" key="3">
    <citation type="journal article" date="2017" name="Nature">
        <title>Genome sequence of the progenitor of the wheat D genome Aegilops tauschii.</title>
        <authorList>
            <person name="Luo M.C."/>
            <person name="Gu Y.Q."/>
            <person name="Puiu D."/>
            <person name="Wang H."/>
            <person name="Twardziok S.O."/>
            <person name="Deal K.R."/>
            <person name="Huo N."/>
            <person name="Zhu T."/>
            <person name="Wang L."/>
            <person name="Wang Y."/>
            <person name="McGuire P.E."/>
            <person name="Liu S."/>
            <person name="Long H."/>
            <person name="Ramasamy R.K."/>
            <person name="Rodriguez J.C."/>
            <person name="Van S.L."/>
            <person name="Yuan L."/>
            <person name="Wang Z."/>
            <person name="Xia Z."/>
            <person name="Xiao L."/>
            <person name="Anderson O.D."/>
            <person name="Ouyang S."/>
            <person name="Liang Y."/>
            <person name="Zimin A.V."/>
            <person name="Pertea G."/>
            <person name="Qi P."/>
            <person name="Bennetzen J.L."/>
            <person name="Dai X."/>
            <person name="Dawson M.W."/>
            <person name="Muller H.G."/>
            <person name="Kugler K."/>
            <person name="Rivarola-Duarte L."/>
            <person name="Spannagl M."/>
            <person name="Mayer K.F.X."/>
            <person name="Lu F.H."/>
            <person name="Bevan M.W."/>
            <person name="Leroy P."/>
            <person name="Li P."/>
            <person name="You F.M."/>
            <person name="Sun Q."/>
            <person name="Liu Z."/>
            <person name="Lyons E."/>
            <person name="Wicker T."/>
            <person name="Salzberg S.L."/>
            <person name="Devos K.M."/>
            <person name="Dvorak J."/>
        </authorList>
    </citation>
    <scope>NUCLEOTIDE SEQUENCE [LARGE SCALE GENOMIC DNA]</scope>
    <source>
        <strain evidence="2">cv. AL8/78</strain>
    </source>
</reference>
<reference evidence="2" key="5">
    <citation type="journal article" date="2021" name="G3 (Bethesda)">
        <title>Aegilops tauschii genome assembly Aet v5.0 features greater sequence contiguity and improved annotation.</title>
        <authorList>
            <person name="Wang L."/>
            <person name="Zhu T."/>
            <person name="Rodriguez J.C."/>
            <person name="Deal K.R."/>
            <person name="Dubcovsky J."/>
            <person name="McGuire P.E."/>
            <person name="Lux T."/>
            <person name="Spannagl M."/>
            <person name="Mayer K.F.X."/>
            <person name="Baldrich P."/>
            <person name="Meyers B.C."/>
            <person name="Huo N."/>
            <person name="Gu Y.Q."/>
            <person name="Zhou H."/>
            <person name="Devos K.M."/>
            <person name="Bennetzen J.L."/>
            <person name="Unver T."/>
            <person name="Budak H."/>
            <person name="Gulick P.J."/>
            <person name="Galiba G."/>
            <person name="Kalapos B."/>
            <person name="Nelson D.R."/>
            <person name="Li P."/>
            <person name="You F.M."/>
            <person name="Luo M.C."/>
            <person name="Dvorak J."/>
        </authorList>
    </citation>
    <scope>NUCLEOTIDE SEQUENCE [LARGE SCALE GENOMIC DNA]</scope>
    <source>
        <strain evidence="2">cv. AL8/78</strain>
    </source>
</reference>
<reference evidence="3" key="2">
    <citation type="journal article" date="2017" name="Nat. Plants">
        <title>The Aegilops tauschii genome reveals multiple impacts of transposons.</title>
        <authorList>
            <person name="Zhao G."/>
            <person name="Zou C."/>
            <person name="Li K."/>
            <person name="Wang K."/>
            <person name="Li T."/>
            <person name="Gao L."/>
            <person name="Zhang X."/>
            <person name="Wang H."/>
            <person name="Yang Z."/>
            <person name="Liu X."/>
            <person name="Jiang W."/>
            <person name="Mao L."/>
            <person name="Kong X."/>
            <person name="Jiao Y."/>
            <person name="Jia J."/>
        </authorList>
    </citation>
    <scope>NUCLEOTIDE SEQUENCE [LARGE SCALE GENOMIC DNA]</scope>
    <source>
        <strain evidence="3">cv. AL8/78</strain>
    </source>
</reference>
<sequence length="274" mass="31430">EQQQGKKGHKAGGNLCVKMWTLPEGVRVPISLNTSGLPIGENANMLINFLGALARDGILAPLTYISWKNIPKENKDVMWHIVKLKFDVDRPHELSVLRSIRNKWRVWKSYLKRKHYDSHTTEEERLADRDPRVTKEQWRVLVAYWNTEKAKARSAASKASRAKSTYINKTGSKSFARMRQEEVSYLFVFYLDDLFIHYLNEKTICPCSLCSHDLVTHLLRVQKAQETAMHLPSVQTGGLVHAGIHLGPPPKTCRKGQTRKLRGPNERLEMKSPH</sequence>
<reference evidence="2" key="4">
    <citation type="submission" date="2019-03" db="UniProtKB">
        <authorList>
            <consortium name="EnsemblPlants"/>
        </authorList>
    </citation>
    <scope>IDENTIFICATION</scope>
</reference>
<dbReference type="Pfam" id="PF03004">
    <property type="entry name" value="Transposase_24"/>
    <property type="match status" value="1"/>
</dbReference>
<feature type="compositionally biased region" description="Basic residues" evidence="1">
    <location>
        <begin position="252"/>
        <end position="262"/>
    </location>
</feature>
<evidence type="ECO:0000313" key="2">
    <source>
        <dbReference type="EnsemblPlants" id="AET2Gv20946100.46"/>
    </source>
</evidence>
<dbReference type="Proteomes" id="UP000015105">
    <property type="component" value="Chromosome 2D"/>
</dbReference>
<dbReference type="EnsemblPlants" id="AET2Gv20946100.46">
    <property type="protein sequence ID" value="AET2Gv20946100.46"/>
    <property type="gene ID" value="AET2Gv20946100"/>
</dbReference>
<feature type="compositionally biased region" description="Basic and acidic residues" evidence="1">
    <location>
        <begin position="263"/>
        <end position="274"/>
    </location>
</feature>
<dbReference type="PANTHER" id="PTHR33144:SF10">
    <property type="entry name" value="OS04G0609900 PROTEIN"/>
    <property type="match status" value="1"/>
</dbReference>
<dbReference type="PANTHER" id="PTHR33144">
    <property type="entry name" value="OS10G0409366 PROTEIN-RELATED"/>
    <property type="match status" value="1"/>
</dbReference>
<proteinExistence type="predicted"/>
<protein>
    <submittedName>
        <fullName evidence="2">Uncharacterized protein</fullName>
    </submittedName>
</protein>
<reference evidence="3" key="1">
    <citation type="journal article" date="2014" name="Science">
        <title>Ancient hybridizations among the ancestral genomes of bread wheat.</title>
        <authorList>
            <consortium name="International Wheat Genome Sequencing Consortium,"/>
            <person name="Marcussen T."/>
            <person name="Sandve S.R."/>
            <person name="Heier L."/>
            <person name="Spannagl M."/>
            <person name="Pfeifer M."/>
            <person name="Jakobsen K.S."/>
            <person name="Wulff B.B."/>
            <person name="Steuernagel B."/>
            <person name="Mayer K.F."/>
            <person name="Olsen O.A."/>
        </authorList>
    </citation>
    <scope>NUCLEOTIDE SEQUENCE [LARGE SCALE GENOMIC DNA]</scope>
    <source>
        <strain evidence="3">cv. AL8/78</strain>
    </source>
</reference>
<keyword evidence="3" id="KW-1185">Reference proteome</keyword>
<feature type="region of interest" description="Disordered" evidence="1">
    <location>
        <begin position="246"/>
        <end position="274"/>
    </location>
</feature>
<organism evidence="2 3">
    <name type="scientific">Aegilops tauschii subsp. strangulata</name>
    <name type="common">Goatgrass</name>
    <dbReference type="NCBI Taxonomy" id="200361"/>
    <lineage>
        <taxon>Eukaryota</taxon>
        <taxon>Viridiplantae</taxon>
        <taxon>Streptophyta</taxon>
        <taxon>Embryophyta</taxon>
        <taxon>Tracheophyta</taxon>
        <taxon>Spermatophyta</taxon>
        <taxon>Magnoliopsida</taxon>
        <taxon>Liliopsida</taxon>
        <taxon>Poales</taxon>
        <taxon>Poaceae</taxon>
        <taxon>BOP clade</taxon>
        <taxon>Pooideae</taxon>
        <taxon>Triticodae</taxon>
        <taxon>Triticeae</taxon>
        <taxon>Triticinae</taxon>
        <taxon>Aegilops</taxon>
    </lineage>
</organism>
<evidence type="ECO:0000256" key="1">
    <source>
        <dbReference type="SAM" id="MobiDB-lite"/>
    </source>
</evidence>
<accession>A0A453CSB7</accession>
<evidence type="ECO:0000313" key="3">
    <source>
        <dbReference type="Proteomes" id="UP000015105"/>
    </source>
</evidence>